<name>A0A2J8RZK1_PONAB</name>
<proteinExistence type="predicted"/>
<evidence type="ECO:0000313" key="2">
    <source>
        <dbReference type="EMBL" id="PNJ13946.1"/>
    </source>
</evidence>
<gene>
    <name evidence="2" type="ORF">CR201_G0047606</name>
</gene>
<sequence>MEIPAPEPEKTEWELKAVPSQQQGICKEEPAQEPIMERPLGGAQAWGRQA</sequence>
<comment type="caution">
    <text evidence="2">The sequence shown here is derived from an EMBL/GenBank/DDBJ whole genome shotgun (WGS) entry which is preliminary data.</text>
</comment>
<accession>A0A2J8RZK1</accession>
<evidence type="ECO:0000256" key="1">
    <source>
        <dbReference type="SAM" id="MobiDB-lite"/>
    </source>
</evidence>
<feature type="region of interest" description="Disordered" evidence="1">
    <location>
        <begin position="17"/>
        <end position="50"/>
    </location>
</feature>
<organism evidence="2">
    <name type="scientific">Pongo abelii</name>
    <name type="common">Sumatran orangutan</name>
    <name type="synonym">Pongo pygmaeus abelii</name>
    <dbReference type="NCBI Taxonomy" id="9601"/>
    <lineage>
        <taxon>Eukaryota</taxon>
        <taxon>Metazoa</taxon>
        <taxon>Chordata</taxon>
        <taxon>Craniata</taxon>
        <taxon>Vertebrata</taxon>
        <taxon>Euteleostomi</taxon>
        <taxon>Mammalia</taxon>
        <taxon>Eutheria</taxon>
        <taxon>Euarchontoglires</taxon>
        <taxon>Primates</taxon>
        <taxon>Haplorrhini</taxon>
        <taxon>Catarrhini</taxon>
        <taxon>Hominidae</taxon>
        <taxon>Pongo</taxon>
    </lineage>
</organism>
<dbReference type="EMBL" id="NDHI03003630">
    <property type="protein sequence ID" value="PNJ13946.1"/>
    <property type="molecule type" value="Genomic_DNA"/>
</dbReference>
<protein>
    <submittedName>
        <fullName evidence="2">ZNF74 isoform 9</fullName>
    </submittedName>
</protein>
<feature type="non-terminal residue" evidence="2">
    <location>
        <position position="50"/>
    </location>
</feature>
<dbReference type="AlphaFoldDB" id="A0A2J8RZK1"/>
<reference evidence="2" key="1">
    <citation type="submission" date="2017-12" db="EMBL/GenBank/DDBJ databases">
        <title>High-resolution comparative analysis of great ape genomes.</title>
        <authorList>
            <person name="Pollen A."/>
            <person name="Hastie A."/>
            <person name="Hormozdiari F."/>
            <person name="Dougherty M."/>
            <person name="Liu R."/>
            <person name="Chaisson M."/>
            <person name="Hoppe E."/>
            <person name="Hill C."/>
            <person name="Pang A."/>
            <person name="Hillier L."/>
            <person name="Baker C."/>
            <person name="Armstrong J."/>
            <person name="Shendure J."/>
            <person name="Paten B."/>
            <person name="Wilson R."/>
            <person name="Chao H."/>
            <person name="Schneider V."/>
            <person name="Ventura M."/>
            <person name="Kronenberg Z."/>
            <person name="Murali S."/>
            <person name="Gordon D."/>
            <person name="Cantsilieris S."/>
            <person name="Munson K."/>
            <person name="Nelson B."/>
            <person name="Raja A."/>
            <person name="Underwood J."/>
            <person name="Diekhans M."/>
            <person name="Fiddes I."/>
            <person name="Haussler D."/>
            <person name="Eichler E."/>
        </authorList>
    </citation>
    <scope>NUCLEOTIDE SEQUENCE [LARGE SCALE GENOMIC DNA]</scope>
    <source>
        <strain evidence="2">Susie</strain>
    </source>
</reference>